<evidence type="ECO:0000256" key="1">
    <source>
        <dbReference type="ARBA" id="ARBA00022801"/>
    </source>
</evidence>
<protein>
    <submittedName>
        <fullName evidence="4">Dipeptidyl aminopeptidase/acylaminoacyl peptidase</fullName>
    </submittedName>
</protein>
<evidence type="ECO:0000313" key="5">
    <source>
        <dbReference type="Proteomes" id="UP000281738"/>
    </source>
</evidence>
<comment type="caution">
    <text evidence="4">The sequence shown here is derived from an EMBL/GenBank/DDBJ whole genome shotgun (WGS) entry which is preliminary data.</text>
</comment>
<name>A0A3N2CVM7_9ACTN</name>
<dbReference type="SUPFAM" id="SSF82171">
    <property type="entry name" value="DPP6 N-terminal domain-like"/>
    <property type="match status" value="1"/>
</dbReference>
<dbReference type="Pfam" id="PF07676">
    <property type="entry name" value="PD40"/>
    <property type="match status" value="3"/>
</dbReference>
<feature type="domain" description="Peptidase S9 prolyl oligopeptidase catalytic" evidence="3">
    <location>
        <begin position="460"/>
        <end position="664"/>
    </location>
</feature>
<dbReference type="Gene3D" id="3.40.50.1820">
    <property type="entry name" value="alpha/beta hydrolase"/>
    <property type="match status" value="1"/>
</dbReference>
<dbReference type="SUPFAM" id="SSF53474">
    <property type="entry name" value="alpha/beta-Hydrolases"/>
    <property type="match status" value="1"/>
</dbReference>
<keyword evidence="4" id="KW-0031">Aminopeptidase</keyword>
<dbReference type="InterPro" id="IPR011659">
    <property type="entry name" value="WD40"/>
</dbReference>
<dbReference type="InterPro" id="IPR029058">
    <property type="entry name" value="AB_hydrolase_fold"/>
</dbReference>
<dbReference type="Gene3D" id="2.120.10.30">
    <property type="entry name" value="TolB, C-terminal domain"/>
    <property type="match status" value="2"/>
</dbReference>
<keyword evidence="4" id="KW-0645">Protease</keyword>
<reference evidence="4 5" key="1">
    <citation type="submission" date="2018-11" db="EMBL/GenBank/DDBJ databases">
        <title>Sequencing the genomes of 1000 actinobacteria strains.</title>
        <authorList>
            <person name="Klenk H.-P."/>
        </authorList>
    </citation>
    <scope>NUCLEOTIDE SEQUENCE [LARGE SCALE GENOMIC DNA]</scope>
    <source>
        <strain evidence="4 5">DSM 12652</strain>
    </source>
</reference>
<dbReference type="Pfam" id="PF00326">
    <property type="entry name" value="Peptidase_S9"/>
    <property type="match status" value="1"/>
</dbReference>
<dbReference type="PANTHER" id="PTHR42776:SF27">
    <property type="entry name" value="DIPEPTIDYL PEPTIDASE FAMILY MEMBER 6"/>
    <property type="match status" value="1"/>
</dbReference>
<gene>
    <name evidence="4" type="ORF">EDD33_2470</name>
</gene>
<evidence type="ECO:0000256" key="2">
    <source>
        <dbReference type="ARBA" id="ARBA00022825"/>
    </source>
</evidence>
<dbReference type="GO" id="GO:0004252">
    <property type="term" value="F:serine-type endopeptidase activity"/>
    <property type="evidence" value="ECO:0007669"/>
    <property type="project" value="TreeGrafter"/>
</dbReference>
<dbReference type="OrthoDB" id="3325701at2"/>
<dbReference type="AlphaFoldDB" id="A0A3N2CVM7"/>
<dbReference type="Proteomes" id="UP000281738">
    <property type="component" value="Unassembled WGS sequence"/>
</dbReference>
<dbReference type="InterPro" id="IPR011042">
    <property type="entry name" value="6-blade_b-propeller_TolB-like"/>
</dbReference>
<dbReference type="PANTHER" id="PTHR42776">
    <property type="entry name" value="SERINE PEPTIDASE S9 FAMILY MEMBER"/>
    <property type="match status" value="1"/>
</dbReference>
<keyword evidence="1" id="KW-0378">Hydrolase</keyword>
<accession>A0A3N2CVM7</accession>
<dbReference type="RefSeq" id="WP_123391183.1">
    <property type="nucleotide sequence ID" value="NZ_RKHO01000001.1"/>
</dbReference>
<keyword evidence="5" id="KW-1185">Reference proteome</keyword>
<keyword evidence="2" id="KW-0720">Serine protease</keyword>
<dbReference type="EMBL" id="RKHO01000001">
    <property type="protein sequence ID" value="ROR91600.1"/>
    <property type="molecule type" value="Genomic_DNA"/>
</dbReference>
<evidence type="ECO:0000313" key="4">
    <source>
        <dbReference type="EMBL" id="ROR91600.1"/>
    </source>
</evidence>
<proteinExistence type="predicted"/>
<evidence type="ECO:0000259" key="3">
    <source>
        <dbReference type="Pfam" id="PF00326"/>
    </source>
</evidence>
<dbReference type="GO" id="GO:0006508">
    <property type="term" value="P:proteolysis"/>
    <property type="evidence" value="ECO:0007669"/>
    <property type="project" value="InterPro"/>
</dbReference>
<sequence length="670" mass="71014">MRPDDLDLLHACGRPALTPDGRVAVVAVTRPDLASDSYGGQLWRVPTDGSGAVRLTTGHHDRSPAVSPDGRRVAFLRSSPGTPPQLHLTALDGGEPLRLTDHPLGAGAAVWSPDGTRLAYAARVPEPGRYGTADDEGRTPTPDAEPARLIAEPAYRRDDVGFTRDRRHHLFVLAVPPADATPGADLPVLPLAPRQVTDGDADDTEPAWSPDGTRLAFLSSRHEGHETDLRSGVHLVAADAGAPEPAPQAVLTGDRALGGVQWSPDGRLVVTGTETGPDGLGFVGRKARAWVTERPVADQEVDLRPLTEEADLELAGGSAALVVAGGRVLVQDEHRGRVRLVALDPDGVHEAEVLLDGRLVVAGHAASPDGATVLATVADPERAGDLAVVRDGATTWLTDVSASLRHAGVSTPVEVEATLTGGHLVHGWVVLPDPGVYGEGPHPVLLHIHGGPHAQYDWALFDEAQVAAGAGYAVVMCNPRGSAGYGPDHARAIEHAMGTLDADDVLAFLDHALAADLPLDADRVGVVGGSYGGYLTATLTTRTDRFVAAVVERGYLDATSFVGSSDIGWFFPGGYHGSADAAAQQSPLTHVDGVTTPTLVIHSEHDWRTPVEQGQRWFTALRLRGVRTELLLFPAEGHELSRSGRPRHRRQRFEHLLRWWAEHLPVAKTG</sequence>
<dbReference type="InterPro" id="IPR001375">
    <property type="entry name" value="Peptidase_S9_cat"/>
</dbReference>
<organism evidence="4 5">
    <name type="scientific">Nocardioides aurantiacus</name>
    <dbReference type="NCBI Taxonomy" id="86796"/>
    <lineage>
        <taxon>Bacteria</taxon>
        <taxon>Bacillati</taxon>
        <taxon>Actinomycetota</taxon>
        <taxon>Actinomycetes</taxon>
        <taxon>Propionibacteriales</taxon>
        <taxon>Nocardioidaceae</taxon>
        <taxon>Nocardioides</taxon>
    </lineage>
</organism>
<dbReference type="GO" id="GO:0004177">
    <property type="term" value="F:aminopeptidase activity"/>
    <property type="evidence" value="ECO:0007669"/>
    <property type="project" value="UniProtKB-KW"/>
</dbReference>